<proteinExistence type="predicted"/>
<protein>
    <submittedName>
        <fullName evidence="1">Uncharacterized protein</fullName>
    </submittedName>
</protein>
<sequence>MNHRSSREWTFDAKLFETNLTHLFHACLHTFKMHPNEGNRVVLPDAYLHAMESVLLNYPDCVGIVQFALDANEYGMFVMISRTSHVFAASVWTDLILPFASYVLSLIGGDRYIETERFTEILALILHRHYSMGHVQVYQWIPTLLLPEVAHNHKTRRALIEALLIAL</sequence>
<accession>A0A6A5AL32</accession>
<dbReference type="Proteomes" id="UP000469452">
    <property type="component" value="Unassembled WGS sequence"/>
</dbReference>
<reference evidence="1 2" key="1">
    <citation type="submission" date="2019-06" db="EMBL/GenBank/DDBJ databases">
        <title>Genomics analysis of Aphanomyces spp. identifies a new class of oomycete effector associated with host adaptation.</title>
        <authorList>
            <person name="Gaulin E."/>
        </authorList>
    </citation>
    <scope>NUCLEOTIDE SEQUENCE [LARGE SCALE GENOMIC DNA]</scope>
    <source>
        <strain evidence="1 2">E</strain>
    </source>
</reference>
<gene>
    <name evidence="1" type="ORF">AaE_003444</name>
</gene>
<name>A0A6A5AL32_APHAT</name>
<dbReference type="AlphaFoldDB" id="A0A6A5AL32"/>
<evidence type="ECO:0000313" key="2">
    <source>
        <dbReference type="Proteomes" id="UP000469452"/>
    </source>
</evidence>
<organism evidence="1 2">
    <name type="scientific">Aphanomyces astaci</name>
    <name type="common">Crayfish plague agent</name>
    <dbReference type="NCBI Taxonomy" id="112090"/>
    <lineage>
        <taxon>Eukaryota</taxon>
        <taxon>Sar</taxon>
        <taxon>Stramenopiles</taxon>
        <taxon>Oomycota</taxon>
        <taxon>Saprolegniomycetes</taxon>
        <taxon>Saprolegniales</taxon>
        <taxon>Verrucalvaceae</taxon>
        <taxon>Aphanomyces</taxon>
    </lineage>
</organism>
<evidence type="ECO:0000313" key="1">
    <source>
        <dbReference type="EMBL" id="KAF0761358.1"/>
    </source>
</evidence>
<comment type="caution">
    <text evidence="1">The sequence shown here is derived from an EMBL/GenBank/DDBJ whole genome shotgun (WGS) entry which is preliminary data.</text>
</comment>
<dbReference type="VEuPathDB" id="FungiDB:H257_00060"/>
<feature type="non-terminal residue" evidence="1">
    <location>
        <position position="167"/>
    </location>
</feature>
<dbReference type="EMBL" id="VJMI01008404">
    <property type="protein sequence ID" value="KAF0761358.1"/>
    <property type="molecule type" value="Genomic_DNA"/>
</dbReference>